<organism evidence="3">
    <name type="scientific">viral metagenome</name>
    <dbReference type="NCBI Taxonomy" id="1070528"/>
    <lineage>
        <taxon>unclassified sequences</taxon>
        <taxon>metagenomes</taxon>
        <taxon>organismal metagenomes</taxon>
    </lineage>
</organism>
<sequence>MPGNTVLELPLVDPGFHNGQTEVAKNQARFRILVAGRRWGKSRLGVWECLRVASEGGRAWWVAPTYPLANEGWKPLRAMGWQWPGAKVREVDREVLLPGGGLVQVRSADEPDRLRGAGLDLVVVDEAAFCREETWTRSLRPALTDRLGRALLISTPKGRNWFADLYDSAGRREDWARFQYPTVANPHIPGGEVEAAALELPSLVWRQEYLGEFVEAQGARYSADWFQYYAPVMKDGLLRFQLTPVRPRKSDVPVLHDLLVDSRDCQRFCTVDLAASVRTSADWTVIASCAAFQQHLIVLEIVRRRMEGPDIVPAIRDQMARWDLKVAHIEATGFQLSLVQEARRDGLPVRELRADRDKVARSLPLEARMEHGSVWFPRDAAWLPELERELLSFPVGAHDDQVDALSYAAAVMSVPRLPDWSGARFDEDELRQVKPVL</sequence>
<dbReference type="Gene3D" id="3.40.50.300">
    <property type="entry name" value="P-loop containing nucleotide triphosphate hydrolases"/>
    <property type="match status" value="1"/>
</dbReference>
<proteinExistence type="predicted"/>
<dbReference type="Pfam" id="PF17289">
    <property type="entry name" value="Terminase_6C"/>
    <property type="match status" value="1"/>
</dbReference>
<gene>
    <name evidence="3" type="ORF">MM415B03931_0004</name>
</gene>
<evidence type="ECO:0000313" key="3">
    <source>
        <dbReference type="EMBL" id="QJA94216.1"/>
    </source>
</evidence>
<dbReference type="NCBIfam" id="TIGR01630">
    <property type="entry name" value="psiM2_ORF9"/>
    <property type="match status" value="1"/>
</dbReference>
<dbReference type="AlphaFoldDB" id="A0A6M3LG94"/>
<dbReference type="EMBL" id="MT143213">
    <property type="protein sequence ID" value="QJA94216.1"/>
    <property type="molecule type" value="Genomic_DNA"/>
</dbReference>
<reference evidence="3" key="1">
    <citation type="submission" date="2020-03" db="EMBL/GenBank/DDBJ databases">
        <title>The deep terrestrial virosphere.</title>
        <authorList>
            <person name="Holmfeldt K."/>
            <person name="Nilsson E."/>
            <person name="Simone D."/>
            <person name="Lopez-Fernandez M."/>
            <person name="Wu X."/>
            <person name="de Brujin I."/>
            <person name="Lundin D."/>
            <person name="Andersson A."/>
            <person name="Bertilsson S."/>
            <person name="Dopson M."/>
        </authorList>
    </citation>
    <scope>NUCLEOTIDE SEQUENCE</scope>
    <source>
        <strain evidence="3">MM415B03931</strain>
    </source>
</reference>
<dbReference type="InterPro" id="IPR006517">
    <property type="entry name" value="Phage_terminase_lsu-like_C"/>
</dbReference>
<protein>
    <submittedName>
        <fullName evidence="3">Putative terminase</fullName>
    </submittedName>
</protein>
<dbReference type="Gene3D" id="3.30.420.240">
    <property type="match status" value="1"/>
</dbReference>
<dbReference type="InterPro" id="IPR035421">
    <property type="entry name" value="Terminase_6C"/>
</dbReference>
<evidence type="ECO:0000256" key="1">
    <source>
        <dbReference type="ARBA" id="ARBA00022612"/>
    </source>
</evidence>
<keyword evidence="1" id="KW-1188">Viral release from host cell</keyword>
<dbReference type="InterPro" id="IPR027417">
    <property type="entry name" value="P-loop_NTPase"/>
</dbReference>
<dbReference type="Pfam" id="PF03237">
    <property type="entry name" value="Terminase_6N"/>
    <property type="match status" value="1"/>
</dbReference>
<evidence type="ECO:0000259" key="2">
    <source>
        <dbReference type="Pfam" id="PF17289"/>
    </source>
</evidence>
<name>A0A6M3LG94_9ZZZZ</name>
<accession>A0A6M3LG94</accession>
<feature type="domain" description="Terminase large subunit gp17-like C-terminal" evidence="2">
    <location>
        <begin position="270"/>
        <end position="408"/>
    </location>
</feature>